<accession>A0A328KKV3</accession>
<proteinExistence type="predicted"/>
<feature type="transmembrane region" description="Helical" evidence="1">
    <location>
        <begin position="43"/>
        <end position="61"/>
    </location>
</feature>
<comment type="caution">
    <text evidence="2">The sequence shown here is derived from an EMBL/GenBank/DDBJ whole genome shotgun (WGS) entry which is preliminary data.</text>
</comment>
<sequence>MSKGLKYVLSFVFGFFALVYYGIKLGNTPKEYTAQREEYKSFMLVAGIGMVFNLILTSMIGI</sequence>
<dbReference type="EMBL" id="NAQV01000023">
    <property type="protein sequence ID" value="RAN62394.1"/>
    <property type="molecule type" value="Genomic_DNA"/>
</dbReference>
<reference evidence="2 3" key="1">
    <citation type="submission" date="2017-03" db="EMBL/GenBank/DDBJ databases">
        <title>wgs assembly of Dolosigranulum pigrum KPL CDC strains.</title>
        <authorList>
            <person name="Brugger S.D."/>
            <person name="Pettigrew M."/>
            <person name="Kong Y."/>
            <person name="Lemon K.P."/>
        </authorList>
    </citation>
    <scope>NUCLEOTIDE SEQUENCE [LARGE SCALE GENOMIC DNA]</scope>
    <source>
        <strain evidence="2 3">KPL1931_CDC4294-98</strain>
    </source>
</reference>
<organism evidence="2 3">
    <name type="scientific">Dolosigranulum pigrum</name>
    <dbReference type="NCBI Taxonomy" id="29394"/>
    <lineage>
        <taxon>Bacteria</taxon>
        <taxon>Bacillati</taxon>
        <taxon>Bacillota</taxon>
        <taxon>Bacilli</taxon>
        <taxon>Lactobacillales</taxon>
        <taxon>Carnobacteriaceae</taxon>
        <taxon>Dolosigranulum</taxon>
    </lineage>
</organism>
<gene>
    <name evidence="2" type="ORF">B8A44_07550</name>
</gene>
<name>A0A328KKV3_9LACT</name>
<feature type="transmembrane region" description="Helical" evidence="1">
    <location>
        <begin position="7"/>
        <end position="23"/>
    </location>
</feature>
<evidence type="ECO:0000256" key="1">
    <source>
        <dbReference type="SAM" id="Phobius"/>
    </source>
</evidence>
<evidence type="ECO:0000313" key="3">
    <source>
        <dbReference type="Proteomes" id="UP000249099"/>
    </source>
</evidence>
<evidence type="ECO:0000313" key="2">
    <source>
        <dbReference type="EMBL" id="RAN62394.1"/>
    </source>
</evidence>
<protein>
    <submittedName>
        <fullName evidence="2">Uncharacterized protein</fullName>
    </submittedName>
</protein>
<dbReference type="AlphaFoldDB" id="A0A328KKV3"/>
<keyword evidence="1" id="KW-0812">Transmembrane</keyword>
<keyword evidence="1" id="KW-0472">Membrane</keyword>
<dbReference type="RefSeq" id="WP_112790342.1">
    <property type="nucleotide sequence ID" value="NZ_NAQV01000023.1"/>
</dbReference>
<keyword evidence="1" id="KW-1133">Transmembrane helix</keyword>
<dbReference type="Proteomes" id="UP000249099">
    <property type="component" value="Unassembled WGS sequence"/>
</dbReference>